<organism evidence="1">
    <name type="scientific">Aeromonas salmonicida subsp. salmonicida</name>
    <dbReference type="NCBI Taxonomy" id="29491"/>
    <lineage>
        <taxon>Bacteria</taxon>
        <taxon>Pseudomonadati</taxon>
        <taxon>Pseudomonadota</taxon>
        <taxon>Gammaproteobacteria</taxon>
        <taxon>Aeromonadales</taxon>
        <taxon>Aeromonadaceae</taxon>
        <taxon>Aeromonas</taxon>
    </lineage>
</organism>
<dbReference type="RefSeq" id="WP_011899369.1">
    <property type="nucleotide sequence ID" value="NZ_JBANEX010000124.1"/>
</dbReference>
<dbReference type="AlphaFoldDB" id="A0A189PGA4"/>
<evidence type="ECO:0000313" key="2">
    <source>
        <dbReference type="EMBL" id="ALL42384.1"/>
    </source>
</evidence>
<dbReference type="EMBL" id="KT033469">
    <property type="protein sequence ID" value="ALL42230.1"/>
    <property type="molecule type" value="Genomic_DNA"/>
</dbReference>
<reference evidence="1" key="1">
    <citation type="submission" date="2015-06" db="EMBL/GenBank/DDBJ databases">
        <title>Antimicrobial resistance-carrying plasmid pAsa4 variants found in Aeromonas salmonicida subsp. salmonicida: general architecture, construction blocks and gene elimination.</title>
        <authorList>
            <person name="Tanaka K.H."/>
            <person name="Vincent A.T."/>
            <person name="Trudel M.V."/>
            <person name="Paquet V.E."/>
            <person name="Frenette M."/>
            <person name="Charette S.J."/>
        </authorList>
    </citation>
    <scope>NUCLEOTIDE SEQUENCE</scope>
    <source>
        <strain evidence="1">01-B522</strain>
        <strain evidence="2">JF2267</strain>
        <plasmid evidence="1">pAsa4b</plasmid>
        <plasmid evidence="2">pAsa4c</plasmid>
    </source>
</reference>
<geneLocation type="plasmid" evidence="1">
    <name>pAsa4b</name>
</geneLocation>
<accession>A0A189PGA4</accession>
<proteinExistence type="predicted"/>
<evidence type="ECO:0000313" key="1">
    <source>
        <dbReference type="EMBL" id="ALL42230.1"/>
    </source>
</evidence>
<name>A0A189PGA4_AERSS</name>
<keyword evidence="1" id="KW-0614">Plasmid</keyword>
<protein>
    <submittedName>
        <fullName evidence="1">Uncharacterized protein</fullName>
    </submittedName>
</protein>
<dbReference type="PATRIC" id="fig|29491.15.peg.55"/>
<geneLocation type="plasmid" evidence="2">
    <name>pAsa4c</name>
</geneLocation>
<dbReference type="EMBL" id="KT033470">
    <property type="protein sequence ID" value="ALL42384.1"/>
    <property type="molecule type" value="Genomic_DNA"/>
</dbReference>
<sequence>MTEMTKEAFLQLQDELESLELAIAKGEETDNTDSRLKELESLMENAPWILIPGEGCLPRHVSA</sequence>